<organism evidence="3">
    <name type="scientific">uncultured bacterium contig00031</name>
    <dbReference type="NCBI Taxonomy" id="1181520"/>
    <lineage>
        <taxon>Bacteria</taxon>
        <taxon>environmental samples</taxon>
    </lineage>
</organism>
<feature type="compositionally biased region" description="Polar residues" evidence="1">
    <location>
        <begin position="101"/>
        <end position="112"/>
    </location>
</feature>
<dbReference type="AlphaFoldDB" id="A0A806K0V1"/>
<proteinExistence type="predicted"/>
<feature type="region of interest" description="Disordered" evidence="1">
    <location>
        <begin position="73"/>
        <end position="112"/>
    </location>
</feature>
<evidence type="ECO:0000256" key="2">
    <source>
        <dbReference type="SAM" id="SignalP"/>
    </source>
</evidence>
<reference evidence="3" key="1">
    <citation type="submission" date="2012-03" db="EMBL/GenBank/DDBJ databases">
        <title>Functional metagenomics reveals considerable lignocellulase gene clusters in the gut microbiome of a wood-feeding higher termite.</title>
        <authorList>
            <person name="Liu N."/>
        </authorList>
    </citation>
    <scope>NUCLEOTIDE SEQUENCE</scope>
</reference>
<name>A0A806K0V1_9BACT</name>
<accession>A0A806K0V1</accession>
<evidence type="ECO:0000313" key="3">
    <source>
        <dbReference type="EMBL" id="AGS53033.1"/>
    </source>
</evidence>
<sequence>MFKKSILMLAVFLVVGFASVQAQNQARMEQLMREAEQIEARVDARGGTPTTQELQRLMEIQQELMLGGYFNTMDVPTPQVQQQPQPRQQQQPQQQRDTFPAGQTQGWPSASQFSQVSLPTLRQPAGLTATYTFYRESQTIEIYIRGGTQATIDDLARQVQSGTNSNLYRENNPGRYYQVLSSEERGHVGTSRRVIIELIGGGVSIIANQVSG</sequence>
<feature type="signal peptide" evidence="2">
    <location>
        <begin position="1"/>
        <end position="22"/>
    </location>
</feature>
<dbReference type="EMBL" id="JQ844219">
    <property type="protein sequence ID" value="AGS53033.1"/>
    <property type="molecule type" value="Genomic_DNA"/>
</dbReference>
<evidence type="ECO:0000256" key="1">
    <source>
        <dbReference type="SAM" id="MobiDB-lite"/>
    </source>
</evidence>
<feature type="chain" id="PRO_5032619471" evidence="2">
    <location>
        <begin position="23"/>
        <end position="212"/>
    </location>
</feature>
<feature type="compositionally biased region" description="Low complexity" evidence="1">
    <location>
        <begin position="74"/>
        <end position="98"/>
    </location>
</feature>
<keyword evidence="2" id="KW-0732">Signal</keyword>
<protein>
    <submittedName>
        <fullName evidence="3">Uncharacterized protein</fullName>
    </submittedName>
</protein>